<feature type="region of interest" description="Disordered" evidence="1">
    <location>
        <begin position="425"/>
        <end position="571"/>
    </location>
</feature>
<accession>A0A2B7XED6</accession>
<feature type="region of interest" description="Disordered" evidence="1">
    <location>
        <begin position="191"/>
        <end position="273"/>
    </location>
</feature>
<feature type="compositionally biased region" description="Low complexity" evidence="1">
    <location>
        <begin position="317"/>
        <end position="332"/>
    </location>
</feature>
<comment type="caution">
    <text evidence="3">The sequence shown here is derived from an EMBL/GenBank/DDBJ whole genome shotgun (WGS) entry which is preliminary data.</text>
</comment>
<dbReference type="Pfam" id="PF08550">
    <property type="entry name" value="GATA_AreA"/>
    <property type="match status" value="1"/>
</dbReference>
<dbReference type="OrthoDB" id="5424234at2759"/>
<gene>
    <name evidence="3" type="ORF">GX51_01814</name>
</gene>
<reference evidence="3 4" key="1">
    <citation type="submission" date="2017-10" db="EMBL/GenBank/DDBJ databases">
        <title>Comparative genomics in systemic dimorphic fungi from Ajellomycetaceae.</title>
        <authorList>
            <person name="Munoz J.F."/>
            <person name="Mcewen J.G."/>
            <person name="Clay O.K."/>
            <person name="Cuomo C.A."/>
        </authorList>
    </citation>
    <scope>NUCLEOTIDE SEQUENCE [LARGE SCALE GENOMIC DNA]</scope>
    <source>
        <strain evidence="3 4">UAMH130</strain>
    </source>
</reference>
<evidence type="ECO:0000256" key="1">
    <source>
        <dbReference type="SAM" id="MobiDB-lite"/>
    </source>
</evidence>
<evidence type="ECO:0000259" key="2">
    <source>
        <dbReference type="Pfam" id="PF08550"/>
    </source>
</evidence>
<evidence type="ECO:0000313" key="3">
    <source>
        <dbReference type="EMBL" id="PGH07270.1"/>
    </source>
</evidence>
<dbReference type="Proteomes" id="UP000224080">
    <property type="component" value="Unassembled WGS sequence"/>
</dbReference>
<evidence type="ECO:0000313" key="4">
    <source>
        <dbReference type="Proteomes" id="UP000224080"/>
    </source>
</evidence>
<sequence length="571" mass="60714">MTEALPKGFVLHSARISSEIESFGGVDAEDLAKLWRVYTTNRSTLKADEGRRLENLFWRIWSNNAILRAIQGTTLAGLFLHISEGESIARMDRGRLRQISPSIPRIPPRRRAAAPSTAGAEPQKLLPPGTSRKSSLNVSRKPSVSATRAPLPPPILKKPRQPSNDAQRLPGAISTTGASDRVTGSYISLSPSPAAVLEGPLGESASDKPRRKKATFASNITSMEAEPVPNRKKQLSQPPADLSPANHSPTAACARDTRASPGLYGPPTPRRQIYPIIPNESAISISPTPTLTHTPHAKPYPWLGPAVQRPGPGQAGPTSNPTSHPTTSSSTTAAKPAHEQHAQQQKRSNSSPTPQPAQPSKVSLVEKDFRARFVEKRLQESRNSSFTNLGSSLLTLTRAEVKAGGGTSGTGTAAVVQGNRGDAVRLRDGLSSGDAELGRGVGKVKGPAGAGAGGGHSSAQKQQKQHPPRNNGTNATVVDYVHGHDEDEDDGDGDGEWEDIDSDDPAYSISPAQSQSQSQSRSPPQLQPPYQQGAPTSTSRPSIGQQQSQLSEMIERERKVSAPVRRQGNGV</sequence>
<dbReference type="InterPro" id="IPR013860">
    <property type="entry name" value="AreA_GATA"/>
</dbReference>
<feature type="compositionally biased region" description="Polar residues" evidence="1">
    <location>
        <begin position="342"/>
        <end position="352"/>
    </location>
</feature>
<feature type="region of interest" description="Disordered" evidence="1">
    <location>
        <begin position="285"/>
        <end position="364"/>
    </location>
</feature>
<dbReference type="STRING" id="2060905.A0A2B7XED6"/>
<protein>
    <recommendedName>
        <fullName evidence="2">Nitrogen regulatory protein areA GATA-like domain-containing protein</fullName>
    </recommendedName>
</protein>
<dbReference type="AlphaFoldDB" id="A0A2B7XED6"/>
<proteinExistence type="predicted"/>
<feature type="compositionally biased region" description="Acidic residues" evidence="1">
    <location>
        <begin position="486"/>
        <end position="504"/>
    </location>
</feature>
<feature type="region of interest" description="Disordered" evidence="1">
    <location>
        <begin position="99"/>
        <end position="179"/>
    </location>
</feature>
<keyword evidence="4" id="KW-1185">Reference proteome</keyword>
<feature type="compositionally biased region" description="Gly residues" evidence="1">
    <location>
        <begin position="439"/>
        <end position="456"/>
    </location>
</feature>
<name>A0A2B7XED6_9EURO</name>
<feature type="compositionally biased region" description="Polar residues" evidence="1">
    <location>
        <begin position="131"/>
        <end position="146"/>
    </location>
</feature>
<feature type="compositionally biased region" description="Polar residues" evidence="1">
    <location>
        <begin position="536"/>
        <end position="551"/>
    </location>
</feature>
<feature type="compositionally biased region" description="Low complexity" evidence="1">
    <location>
        <begin position="505"/>
        <end position="535"/>
    </location>
</feature>
<organism evidence="3 4">
    <name type="scientific">Blastomyces parvus</name>
    <dbReference type="NCBI Taxonomy" id="2060905"/>
    <lineage>
        <taxon>Eukaryota</taxon>
        <taxon>Fungi</taxon>
        <taxon>Dikarya</taxon>
        <taxon>Ascomycota</taxon>
        <taxon>Pezizomycotina</taxon>
        <taxon>Eurotiomycetes</taxon>
        <taxon>Eurotiomycetidae</taxon>
        <taxon>Onygenales</taxon>
        <taxon>Ajellomycetaceae</taxon>
        <taxon>Blastomyces</taxon>
    </lineage>
</organism>
<dbReference type="EMBL" id="PDNC01000015">
    <property type="protein sequence ID" value="PGH07270.1"/>
    <property type="molecule type" value="Genomic_DNA"/>
</dbReference>
<feature type="domain" description="Nitrogen regulatory protein areA GATA-like" evidence="2">
    <location>
        <begin position="34"/>
        <end position="62"/>
    </location>
</feature>